<dbReference type="Pfam" id="PF13478">
    <property type="entry name" value="XdhC_C"/>
    <property type="match status" value="1"/>
</dbReference>
<organism evidence="4 5">
    <name type="scientific">Dankookia rubra</name>
    <dbReference type="NCBI Taxonomy" id="1442381"/>
    <lineage>
        <taxon>Bacteria</taxon>
        <taxon>Pseudomonadati</taxon>
        <taxon>Pseudomonadota</taxon>
        <taxon>Alphaproteobacteria</taxon>
        <taxon>Acetobacterales</taxon>
        <taxon>Roseomonadaceae</taxon>
        <taxon>Dankookia</taxon>
    </lineage>
</organism>
<dbReference type="Proteomes" id="UP000295096">
    <property type="component" value="Unassembled WGS sequence"/>
</dbReference>
<accession>A0A4R5QDR4</accession>
<gene>
    <name evidence="4" type="ORF">E2C06_19100</name>
</gene>
<feature type="domain" description="XdhC- CoxI" evidence="2">
    <location>
        <begin position="18"/>
        <end position="83"/>
    </location>
</feature>
<evidence type="ECO:0000259" key="3">
    <source>
        <dbReference type="Pfam" id="PF13478"/>
    </source>
</evidence>
<evidence type="ECO:0000313" key="5">
    <source>
        <dbReference type="Proteomes" id="UP000295096"/>
    </source>
</evidence>
<sequence>MADERAPTDLLDIALALRARREAYILATVVETAGSTSARPGAKAVIARDGAVLAGWVGGGCAEATVRQAALECLREDRPRVIDLDLDDEVLGVGMPCGGSMRVYVEPVQPQPTLWVLGHGRVAECLCRFGATLGFRVVVDDTPAPEPARFPDPAEIIGDDYDYARLTPAAEDAVVIATLHKGDHVSAVRALRSPARTIALIASRKRALLILDFLGGEGFAAEDLARLRAPAGLDLGALTPEEIALSVLGEIVMLRRGGTGLPIRDKAGADRAGARHGRAQPGTAGAAARQPAEAQP</sequence>
<evidence type="ECO:0000259" key="2">
    <source>
        <dbReference type="Pfam" id="PF02625"/>
    </source>
</evidence>
<dbReference type="InterPro" id="IPR003777">
    <property type="entry name" value="XdhC_CoxI"/>
</dbReference>
<reference evidence="4 5" key="1">
    <citation type="journal article" date="2016" name="J. Microbiol.">
        <title>Dankookia rubra gen. nov., sp. nov., an alphaproteobacterium isolated from sediment of a shallow stream.</title>
        <authorList>
            <person name="Kim W.H."/>
            <person name="Kim D.H."/>
            <person name="Kang K."/>
            <person name="Ahn T.Y."/>
        </authorList>
    </citation>
    <scope>NUCLEOTIDE SEQUENCE [LARGE SCALE GENOMIC DNA]</scope>
    <source>
        <strain evidence="4 5">JCM30602</strain>
    </source>
</reference>
<dbReference type="AlphaFoldDB" id="A0A4R5QDR4"/>
<name>A0A4R5QDR4_9PROT</name>
<keyword evidence="5" id="KW-1185">Reference proteome</keyword>
<dbReference type="EMBL" id="SMSJ01000028">
    <property type="protein sequence ID" value="TDH60963.1"/>
    <property type="molecule type" value="Genomic_DNA"/>
</dbReference>
<dbReference type="InterPro" id="IPR027051">
    <property type="entry name" value="XdhC_Rossmann_dom"/>
</dbReference>
<feature type="region of interest" description="Disordered" evidence="1">
    <location>
        <begin position="264"/>
        <end position="296"/>
    </location>
</feature>
<evidence type="ECO:0000256" key="1">
    <source>
        <dbReference type="SAM" id="MobiDB-lite"/>
    </source>
</evidence>
<dbReference type="Pfam" id="PF02625">
    <property type="entry name" value="XdhC_CoxI"/>
    <property type="match status" value="1"/>
</dbReference>
<evidence type="ECO:0000313" key="4">
    <source>
        <dbReference type="EMBL" id="TDH60963.1"/>
    </source>
</evidence>
<dbReference type="RefSeq" id="WP_133290209.1">
    <property type="nucleotide sequence ID" value="NZ_SMSJ01000028.1"/>
</dbReference>
<comment type="caution">
    <text evidence="4">The sequence shown here is derived from an EMBL/GenBank/DDBJ whole genome shotgun (WGS) entry which is preliminary data.</text>
</comment>
<protein>
    <submittedName>
        <fullName evidence="4">XdhC family protein</fullName>
    </submittedName>
</protein>
<proteinExistence type="predicted"/>
<dbReference type="PANTHER" id="PTHR30388:SF6">
    <property type="entry name" value="XANTHINE DEHYDROGENASE SUBUNIT A-RELATED"/>
    <property type="match status" value="1"/>
</dbReference>
<feature type="domain" description="XdhC Rossmann" evidence="3">
    <location>
        <begin position="114"/>
        <end position="251"/>
    </location>
</feature>
<dbReference type="PANTHER" id="PTHR30388">
    <property type="entry name" value="ALDEHYDE OXIDOREDUCTASE MOLYBDENUM COFACTOR ASSEMBLY PROTEIN"/>
    <property type="match status" value="1"/>
</dbReference>
<feature type="compositionally biased region" description="Basic and acidic residues" evidence="1">
    <location>
        <begin position="264"/>
        <end position="273"/>
    </location>
</feature>
<dbReference type="OrthoDB" id="9815497at2"/>
<dbReference type="Gene3D" id="3.40.50.720">
    <property type="entry name" value="NAD(P)-binding Rossmann-like Domain"/>
    <property type="match status" value="1"/>
</dbReference>
<feature type="compositionally biased region" description="Low complexity" evidence="1">
    <location>
        <begin position="279"/>
        <end position="296"/>
    </location>
</feature>
<dbReference type="InterPro" id="IPR052698">
    <property type="entry name" value="MoCofactor_Util/Proc"/>
</dbReference>